<organism evidence="1 2">
    <name type="scientific">Haemaphysalis longicornis</name>
    <name type="common">Bush tick</name>
    <dbReference type="NCBI Taxonomy" id="44386"/>
    <lineage>
        <taxon>Eukaryota</taxon>
        <taxon>Metazoa</taxon>
        <taxon>Ecdysozoa</taxon>
        <taxon>Arthropoda</taxon>
        <taxon>Chelicerata</taxon>
        <taxon>Arachnida</taxon>
        <taxon>Acari</taxon>
        <taxon>Parasitiformes</taxon>
        <taxon>Ixodida</taxon>
        <taxon>Ixodoidea</taxon>
        <taxon>Ixodidae</taxon>
        <taxon>Haemaphysalinae</taxon>
        <taxon>Haemaphysalis</taxon>
    </lineage>
</organism>
<dbReference type="AlphaFoldDB" id="A0A9J6GF90"/>
<keyword evidence="2" id="KW-1185">Reference proteome</keyword>
<dbReference type="OrthoDB" id="6510848at2759"/>
<accession>A0A9J6GF90</accession>
<name>A0A9J6GF90_HAELO</name>
<evidence type="ECO:0000313" key="2">
    <source>
        <dbReference type="Proteomes" id="UP000821853"/>
    </source>
</evidence>
<protein>
    <submittedName>
        <fullName evidence="1">Uncharacterized protein</fullName>
    </submittedName>
</protein>
<dbReference type="Proteomes" id="UP000821853">
    <property type="component" value="Chromosome 4"/>
</dbReference>
<dbReference type="EMBL" id="JABSTR010000006">
    <property type="protein sequence ID" value="KAH9373004.1"/>
    <property type="molecule type" value="Genomic_DNA"/>
</dbReference>
<sequence>MERHLQISGVSFDVSFQRVGNDAQRQILGVISADDIVVLADSATAGHLWAGGSDSGTAMQPEEKCWACVGGGWQGGGVDTARRHTPGLSTRKREALEQRQREAGRMALGTHKWVAIEGIQGELGWPWFEAREAIAKLSYESDEHALLDRSVIKPAPPTATLEEALCFRVPSPHRTAESAADDGPTSPPISLASRASRATLREEMTNAVAGATLASRGHAVCKPAAVFSFCLWARAAGTEDDAQRPTVRLKYLSEHRHYIVAKPLFRLLFSIC</sequence>
<gene>
    <name evidence="1" type="ORF">HPB48_003382</name>
</gene>
<comment type="caution">
    <text evidence="1">The sequence shown here is derived from an EMBL/GenBank/DDBJ whole genome shotgun (WGS) entry which is preliminary data.</text>
</comment>
<reference evidence="1 2" key="1">
    <citation type="journal article" date="2020" name="Cell">
        <title>Large-Scale Comparative Analyses of Tick Genomes Elucidate Their Genetic Diversity and Vector Capacities.</title>
        <authorList>
            <consortium name="Tick Genome and Microbiome Consortium (TIGMIC)"/>
            <person name="Jia N."/>
            <person name="Wang J."/>
            <person name="Shi W."/>
            <person name="Du L."/>
            <person name="Sun Y."/>
            <person name="Zhan W."/>
            <person name="Jiang J.F."/>
            <person name="Wang Q."/>
            <person name="Zhang B."/>
            <person name="Ji P."/>
            <person name="Bell-Sakyi L."/>
            <person name="Cui X.M."/>
            <person name="Yuan T.T."/>
            <person name="Jiang B.G."/>
            <person name="Yang W.F."/>
            <person name="Lam T.T."/>
            <person name="Chang Q.C."/>
            <person name="Ding S.J."/>
            <person name="Wang X.J."/>
            <person name="Zhu J.G."/>
            <person name="Ruan X.D."/>
            <person name="Zhao L."/>
            <person name="Wei J.T."/>
            <person name="Ye R.Z."/>
            <person name="Que T.C."/>
            <person name="Du C.H."/>
            <person name="Zhou Y.H."/>
            <person name="Cheng J.X."/>
            <person name="Dai P.F."/>
            <person name="Guo W.B."/>
            <person name="Han X.H."/>
            <person name="Huang E.J."/>
            <person name="Li L.F."/>
            <person name="Wei W."/>
            <person name="Gao Y.C."/>
            <person name="Liu J.Z."/>
            <person name="Shao H.Z."/>
            <person name="Wang X."/>
            <person name="Wang C.C."/>
            <person name="Yang T.C."/>
            <person name="Huo Q.B."/>
            <person name="Li W."/>
            <person name="Chen H.Y."/>
            <person name="Chen S.E."/>
            <person name="Zhou L.G."/>
            <person name="Ni X.B."/>
            <person name="Tian J.H."/>
            <person name="Sheng Y."/>
            <person name="Liu T."/>
            <person name="Pan Y.S."/>
            <person name="Xia L.Y."/>
            <person name="Li J."/>
            <person name="Zhao F."/>
            <person name="Cao W.C."/>
        </authorList>
    </citation>
    <scope>NUCLEOTIDE SEQUENCE [LARGE SCALE GENOMIC DNA]</scope>
    <source>
        <strain evidence="1">HaeL-2018</strain>
    </source>
</reference>
<evidence type="ECO:0000313" key="1">
    <source>
        <dbReference type="EMBL" id="KAH9373004.1"/>
    </source>
</evidence>
<proteinExistence type="predicted"/>
<dbReference type="VEuPathDB" id="VectorBase:HLOH_043415"/>